<evidence type="ECO:0000256" key="1">
    <source>
        <dbReference type="ARBA" id="ARBA00022884"/>
    </source>
</evidence>
<proteinExistence type="predicted"/>
<dbReference type="PROSITE" id="PS50102">
    <property type="entry name" value="RRM"/>
    <property type="match status" value="1"/>
</dbReference>
<feature type="region of interest" description="Disordered" evidence="3">
    <location>
        <begin position="870"/>
        <end position="919"/>
    </location>
</feature>
<dbReference type="Pfam" id="PF00076">
    <property type="entry name" value="RRM_1"/>
    <property type="match status" value="1"/>
</dbReference>
<feature type="region of interest" description="Disordered" evidence="3">
    <location>
        <begin position="493"/>
        <end position="519"/>
    </location>
</feature>
<dbReference type="SUPFAM" id="SSF54928">
    <property type="entry name" value="RNA-binding domain, RBD"/>
    <property type="match status" value="2"/>
</dbReference>
<reference evidence="6" key="1">
    <citation type="submission" date="2024-04" db="EMBL/GenBank/DDBJ databases">
        <authorList>
            <person name="Shaw F."/>
            <person name="Minotto A."/>
        </authorList>
    </citation>
    <scope>NUCLEOTIDE SEQUENCE [LARGE SCALE GENOMIC DNA]</scope>
</reference>
<name>A0ABP1DK92_9APHY</name>
<evidence type="ECO:0000256" key="3">
    <source>
        <dbReference type="SAM" id="MobiDB-lite"/>
    </source>
</evidence>
<feature type="domain" description="RRM" evidence="4">
    <location>
        <begin position="233"/>
        <end position="315"/>
    </location>
</feature>
<accession>A0ABP1DK92</accession>
<feature type="region of interest" description="Disordered" evidence="3">
    <location>
        <begin position="706"/>
        <end position="728"/>
    </location>
</feature>
<gene>
    <name evidence="5" type="ORF">GFSPODELE1_LOCUS6769</name>
</gene>
<organism evidence="5 6">
    <name type="scientific">Somion occarium</name>
    <dbReference type="NCBI Taxonomy" id="3059160"/>
    <lineage>
        <taxon>Eukaryota</taxon>
        <taxon>Fungi</taxon>
        <taxon>Dikarya</taxon>
        <taxon>Basidiomycota</taxon>
        <taxon>Agaricomycotina</taxon>
        <taxon>Agaricomycetes</taxon>
        <taxon>Polyporales</taxon>
        <taxon>Cerrenaceae</taxon>
        <taxon>Somion</taxon>
    </lineage>
</organism>
<dbReference type="InterPro" id="IPR012677">
    <property type="entry name" value="Nucleotide-bd_a/b_plait_sf"/>
</dbReference>
<evidence type="ECO:0000313" key="6">
    <source>
        <dbReference type="Proteomes" id="UP001497453"/>
    </source>
</evidence>
<dbReference type="Gene3D" id="3.30.70.330">
    <property type="match status" value="1"/>
</dbReference>
<protein>
    <recommendedName>
        <fullName evidence="4">RRM domain-containing protein</fullName>
    </recommendedName>
</protein>
<keyword evidence="1 2" id="KW-0694">RNA-binding</keyword>
<dbReference type="Proteomes" id="UP001497453">
    <property type="component" value="Chromosome 4"/>
</dbReference>
<sequence length="919" mass="101518">MDIPVPFPTLSRLGDESEKMDEHPAFHSRTHSSPTTPNFLLPNEPSSRHSRYHTRQALDLASSPSTSPLSSPVSLKSRHMSFTSTGAGSPRRVPSLNTPPLTPSSSFNSSTHDTASDFTPTTPEPVSPIRWGPSTARKGSVAVSAISGLPGYLTPSSIRSRSISSSDSGVDVVTSNLRGIELGGSPASDVTPRMDKAFNLVSYANSGDDAEESLSRNLFDRFFRNREDAMPTRFVLVRNIPPEAPESLLRTAFKITGEVKGIFIRFKESYGIVILAYFDLRVAAAAVGKLQGKSFRELCFGQESGYDVEDEREKRVEATLINPAQLGGNIDQSELVVEANATFFVTLHDSFTDTDSIKRILRSFGELASLEVVNSDEQTFRVEYYDLRCAHTAYKQLYGRPIFNSRLTLRSECNSASTGRDRLPLRHSVDISSPLKTNLPLPDEGVDYRVRPRSISHGEGRGQQATRRHSTRDTDDPFVQHATAAAPLYFDGVEKTPNLGRSTLGRSNSMGPGDRQTPRMHLESSLGLISPPPMSYSQPFPEGQFFQHHQPQPFAQQFQAPSASLPHHVPHPTAYTSHPLVPTPLSAIHSVAPVPFMYHSSPPPPEAFIPMRADGFAHAGSEPWMYAPHPHSVPFSPAHATPGGLEYYAPSPSPYPSTSQRIYGGPRHVDASRSEAFTFGSFEHQSSHDTRRTPASLRSLHTKNLARLSSAPSPGHQGAGGDSPENHEKNQLDLEKIESGLDTRTTVMIKNIPNKMSDKDLLDFIARVCPRRIDFLYLRMDFQNGCNVGYAFVNFITVQDLLHFASTQLGVKWNMYSSEKVLQMSYANYQGKEALVEKFKNSCIMDERESWRPKIFWSSGLDQGLPEPFPPPTHLRRKERSAHNRGALFVPGPGSRYSPCASRDGDGFGKDSPKFTRAI</sequence>
<feature type="compositionally biased region" description="Low complexity" evidence="3">
    <location>
        <begin position="60"/>
        <end position="75"/>
    </location>
</feature>
<keyword evidence="6" id="KW-1185">Reference proteome</keyword>
<dbReference type="PANTHER" id="PTHR23189">
    <property type="entry name" value="RNA RECOGNITION MOTIF-CONTAINING"/>
    <property type="match status" value="1"/>
</dbReference>
<evidence type="ECO:0000313" key="5">
    <source>
        <dbReference type="EMBL" id="CAL1708250.1"/>
    </source>
</evidence>
<feature type="compositionally biased region" description="Basic and acidic residues" evidence="3">
    <location>
        <begin position="13"/>
        <end position="25"/>
    </location>
</feature>
<dbReference type="EMBL" id="OZ037947">
    <property type="protein sequence ID" value="CAL1708250.1"/>
    <property type="molecule type" value="Genomic_DNA"/>
</dbReference>
<feature type="compositionally biased region" description="Polar residues" evidence="3">
    <location>
        <begin position="499"/>
        <end position="510"/>
    </location>
</feature>
<dbReference type="InterPro" id="IPR007201">
    <property type="entry name" value="Mei2-like_Rrm_C"/>
</dbReference>
<dbReference type="Pfam" id="PF04059">
    <property type="entry name" value="RRM_2"/>
    <property type="match status" value="1"/>
</dbReference>
<feature type="compositionally biased region" description="Polar residues" evidence="3">
    <location>
        <begin position="112"/>
        <end position="121"/>
    </location>
</feature>
<evidence type="ECO:0000259" key="4">
    <source>
        <dbReference type="PROSITE" id="PS50102"/>
    </source>
</evidence>
<dbReference type="InterPro" id="IPR000504">
    <property type="entry name" value="RRM_dom"/>
</dbReference>
<feature type="region of interest" description="Disordered" evidence="3">
    <location>
        <begin position="452"/>
        <end position="475"/>
    </location>
</feature>
<dbReference type="SMART" id="SM00360">
    <property type="entry name" value="RRM"/>
    <property type="match status" value="3"/>
</dbReference>
<evidence type="ECO:0000256" key="2">
    <source>
        <dbReference type="PROSITE-ProRule" id="PRU00176"/>
    </source>
</evidence>
<feature type="compositionally biased region" description="Basic and acidic residues" evidence="3">
    <location>
        <begin position="903"/>
        <end position="919"/>
    </location>
</feature>
<feature type="region of interest" description="Disordered" evidence="3">
    <location>
        <begin position="1"/>
        <end position="133"/>
    </location>
</feature>
<feature type="compositionally biased region" description="Low complexity" evidence="3">
    <location>
        <begin position="94"/>
        <end position="111"/>
    </location>
</feature>
<dbReference type="InterPro" id="IPR035979">
    <property type="entry name" value="RBD_domain_sf"/>
</dbReference>